<reference evidence="1 2" key="1">
    <citation type="submission" date="2019-07" db="EMBL/GenBank/DDBJ databases">
        <title>Genomic Encyclopedia of Archaeal and Bacterial Type Strains, Phase II (KMG-II): from individual species to whole genera.</title>
        <authorList>
            <person name="Goeker M."/>
        </authorList>
    </citation>
    <scope>NUCLEOTIDE SEQUENCE [LARGE SCALE GENOMIC DNA]</scope>
    <source>
        <strain evidence="1 2">DSM 17527</strain>
    </source>
</reference>
<keyword evidence="2" id="KW-1185">Reference proteome</keyword>
<organism evidence="1 2">
    <name type="scientific">Aquimarina intermedia</name>
    <dbReference type="NCBI Taxonomy" id="350814"/>
    <lineage>
        <taxon>Bacteria</taxon>
        <taxon>Pseudomonadati</taxon>
        <taxon>Bacteroidota</taxon>
        <taxon>Flavobacteriia</taxon>
        <taxon>Flavobacteriales</taxon>
        <taxon>Flavobacteriaceae</taxon>
        <taxon>Aquimarina</taxon>
    </lineage>
</organism>
<dbReference type="InterPro" id="IPR012334">
    <property type="entry name" value="Pectin_lyas_fold"/>
</dbReference>
<accession>A0A5S5C9H9</accession>
<dbReference type="RefSeq" id="WP_148782149.1">
    <property type="nucleotide sequence ID" value="NZ_VNHU01000003.1"/>
</dbReference>
<dbReference type="AlphaFoldDB" id="A0A5S5C9H9"/>
<proteinExistence type="predicted"/>
<evidence type="ECO:0000313" key="1">
    <source>
        <dbReference type="EMBL" id="TYP75152.1"/>
    </source>
</evidence>
<dbReference type="OrthoDB" id="1400405at2"/>
<name>A0A5S5C9H9_9FLAO</name>
<comment type="caution">
    <text evidence="1">The sequence shown here is derived from an EMBL/GenBank/DDBJ whole genome shotgun (WGS) entry which is preliminary data.</text>
</comment>
<dbReference type="GO" id="GO:0016829">
    <property type="term" value="F:lyase activity"/>
    <property type="evidence" value="ECO:0007669"/>
    <property type="project" value="UniProtKB-KW"/>
</dbReference>
<gene>
    <name evidence="1" type="ORF">BD809_103216</name>
</gene>
<dbReference type="Proteomes" id="UP000324376">
    <property type="component" value="Unassembled WGS sequence"/>
</dbReference>
<protein>
    <submittedName>
        <fullName evidence="1">Parallel beta helix pectate lyase-like protein</fullName>
    </submittedName>
</protein>
<dbReference type="Gene3D" id="2.160.20.10">
    <property type="entry name" value="Single-stranded right-handed beta-helix, Pectin lyase-like"/>
    <property type="match status" value="1"/>
</dbReference>
<dbReference type="PROSITE" id="PS51257">
    <property type="entry name" value="PROKAR_LIPOPROTEIN"/>
    <property type="match status" value="1"/>
</dbReference>
<dbReference type="InterPro" id="IPR006626">
    <property type="entry name" value="PbH1"/>
</dbReference>
<dbReference type="SUPFAM" id="SSF51126">
    <property type="entry name" value="Pectin lyase-like"/>
    <property type="match status" value="2"/>
</dbReference>
<evidence type="ECO:0000313" key="2">
    <source>
        <dbReference type="Proteomes" id="UP000324376"/>
    </source>
</evidence>
<dbReference type="EMBL" id="VNHU01000003">
    <property type="protein sequence ID" value="TYP75152.1"/>
    <property type="molecule type" value="Genomic_DNA"/>
</dbReference>
<dbReference type="SMART" id="SM00710">
    <property type="entry name" value="PbH1"/>
    <property type="match status" value="10"/>
</dbReference>
<sequence length="655" mass="72049">MKLSFLIYLNLFLSIFLISCEKEDVNEEATAANVTELNYTARNSSFCKFNLNGVQANARIGLTCVIDLNGDNLKLPPNVELRYSGGSITNGTLTLDGGIIDSRLMNKNLTIKGNFMLRDNKFILHPSQWNFVEGRVSKATAKTNKETLQDLIDDAKSYGATRFEIDSFDAYFEIGDPTGRVVPENAAIKLPSNFTLKMTSKTHLRVQPNNYKKHTLLSITGGNDNVVIEGGNLYGDRDEHDYSSGGTHEWGHILQVKGTSNSTIKGVTFRNATGDGLNISGIYHYFDQRHIASQQILVKNNKFYNCRRINMSITSGNHITVENNTFVDGGIHTDKSKGAAPRCNFNIESFRRWEHGVVGSTLKEYEKVSHVYVRNNTQKGRGRFLTHHGDGPIIYEGNNMESAISFQYANGVEIKNNTFKGSPASAANGNAITAGVANTTEHPLVFGNKVYGNQISGYMTGINVGGHDVKIYNNVISASNGMVIGDGRGDGLIKAVINNNTINADKYGIRARKLLKDVTIKDNIVNANSLPLYLVDINKNAGQENAKLIVTNNTLRGKLSNTTYPSKKSKIGNSNGIDFKLNKVNGGMEVVGSKNLLINNNTFNSQNMHGVRFLTITTTNSRITDNKFNLSNNFECIKKDVTLNSSVVMSNNSCN</sequence>
<keyword evidence="1" id="KW-0456">Lyase</keyword>
<dbReference type="InterPro" id="IPR011050">
    <property type="entry name" value="Pectin_lyase_fold/virulence"/>
</dbReference>